<keyword evidence="3" id="KW-1185">Reference proteome</keyword>
<protein>
    <recommendedName>
        <fullName evidence="4">Protein kinase domain-containing protein</fullName>
    </recommendedName>
</protein>
<evidence type="ECO:0008006" key="4">
    <source>
        <dbReference type="Google" id="ProtNLM"/>
    </source>
</evidence>
<feature type="compositionally biased region" description="Polar residues" evidence="1">
    <location>
        <begin position="1"/>
        <end position="17"/>
    </location>
</feature>
<evidence type="ECO:0000313" key="2">
    <source>
        <dbReference type="EMBL" id="KAK4210386.1"/>
    </source>
</evidence>
<proteinExistence type="predicted"/>
<accession>A0AAN6Y185</accession>
<feature type="region of interest" description="Disordered" evidence="1">
    <location>
        <begin position="1"/>
        <end position="22"/>
    </location>
</feature>
<feature type="compositionally biased region" description="Pro residues" evidence="1">
    <location>
        <begin position="627"/>
        <end position="639"/>
    </location>
</feature>
<evidence type="ECO:0000256" key="1">
    <source>
        <dbReference type="SAM" id="MobiDB-lite"/>
    </source>
</evidence>
<evidence type="ECO:0000313" key="3">
    <source>
        <dbReference type="Proteomes" id="UP001301769"/>
    </source>
</evidence>
<sequence length="673" mass="75893">MQSNQRPMNSSPMSPADSSHPALPVIEDLGHSLVVYPQTQSFPSIVRKHGSIVEDVKEWISQSLRPSINGSWHLVPRPLFQEIMSYENILEIVKQKNSFPWDTSANKQSNLARVIYQGTDDRPPARMLLAVLVMLGIYKEIQHLIDDDMSDDCLPPLIQKGKHTGEFTITCPVHTNGHRALDQLLLGEGTGTWKPGDESSKFPDKLFKELRKPSPQEYVEWSRRFRVPFIAWIEGRRPFHYVIRNRAPLPMIPEQEERSGRFSNIIKVRIDAGDRSFESPQGEPELFALRKIRTTLSPFGDSIPSWIAGIDVDSELRKRQGDEENHIIPKYDILDTKDCFVKLLATFEVYDYIIDTRPSVYVLCPWAEWNLDTYRKAHSKRYSPLNVGYLKWTIRNFLHVAKALHYLHEDSKLGKRASAAKATDNPGYYNSSPIHPRNVLVFTARGYIPGELDDSFRSTMALSEFSLSASLFAANTAPPDVGLGQDNKESYRDSNVFNFGCLLLEHLVWLFRGLDGLEKFSMARLEVDPRSDGETNADTFWKPTSTETGQLKDIVKSTIAELRDRSDCVEAAGDLLIFIEEDLLDMNPRSRMESSQILVLGLGRIMDRLEQDDSLYGSRIWKSSRRPNPPPSQASPGSPPGQNNNNAAAGMPSPEADHGDLVPPGPIPAAAED</sequence>
<dbReference type="AlphaFoldDB" id="A0AAN6Y185"/>
<comment type="caution">
    <text evidence="2">The sequence shown here is derived from an EMBL/GenBank/DDBJ whole genome shotgun (WGS) entry which is preliminary data.</text>
</comment>
<dbReference type="SUPFAM" id="SSF56112">
    <property type="entry name" value="Protein kinase-like (PK-like)"/>
    <property type="match status" value="1"/>
</dbReference>
<name>A0AAN6Y185_9PEZI</name>
<dbReference type="InterPro" id="IPR011009">
    <property type="entry name" value="Kinase-like_dom_sf"/>
</dbReference>
<feature type="region of interest" description="Disordered" evidence="1">
    <location>
        <begin position="618"/>
        <end position="673"/>
    </location>
</feature>
<feature type="compositionally biased region" description="Low complexity" evidence="1">
    <location>
        <begin position="640"/>
        <end position="652"/>
    </location>
</feature>
<dbReference type="Proteomes" id="UP001301769">
    <property type="component" value="Unassembled WGS sequence"/>
</dbReference>
<organism evidence="2 3">
    <name type="scientific">Rhypophila decipiens</name>
    <dbReference type="NCBI Taxonomy" id="261697"/>
    <lineage>
        <taxon>Eukaryota</taxon>
        <taxon>Fungi</taxon>
        <taxon>Dikarya</taxon>
        <taxon>Ascomycota</taxon>
        <taxon>Pezizomycotina</taxon>
        <taxon>Sordariomycetes</taxon>
        <taxon>Sordariomycetidae</taxon>
        <taxon>Sordariales</taxon>
        <taxon>Naviculisporaceae</taxon>
        <taxon>Rhypophila</taxon>
    </lineage>
</organism>
<reference evidence="2" key="1">
    <citation type="journal article" date="2023" name="Mol. Phylogenet. Evol.">
        <title>Genome-scale phylogeny and comparative genomics of the fungal order Sordariales.</title>
        <authorList>
            <person name="Hensen N."/>
            <person name="Bonometti L."/>
            <person name="Westerberg I."/>
            <person name="Brannstrom I.O."/>
            <person name="Guillou S."/>
            <person name="Cros-Aarteil S."/>
            <person name="Calhoun S."/>
            <person name="Haridas S."/>
            <person name="Kuo A."/>
            <person name="Mondo S."/>
            <person name="Pangilinan J."/>
            <person name="Riley R."/>
            <person name="LaButti K."/>
            <person name="Andreopoulos B."/>
            <person name="Lipzen A."/>
            <person name="Chen C."/>
            <person name="Yan M."/>
            <person name="Daum C."/>
            <person name="Ng V."/>
            <person name="Clum A."/>
            <person name="Steindorff A."/>
            <person name="Ohm R.A."/>
            <person name="Martin F."/>
            <person name="Silar P."/>
            <person name="Natvig D.O."/>
            <person name="Lalanne C."/>
            <person name="Gautier V."/>
            <person name="Ament-Velasquez S.L."/>
            <person name="Kruys A."/>
            <person name="Hutchinson M.I."/>
            <person name="Powell A.J."/>
            <person name="Barry K."/>
            <person name="Miller A.N."/>
            <person name="Grigoriev I.V."/>
            <person name="Debuchy R."/>
            <person name="Gladieux P."/>
            <person name="Hiltunen Thoren M."/>
            <person name="Johannesson H."/>
        </authorList>
    </citation>
    <scope>NUCLEOTIDE SEQUENCE</scope>
    <source>
        <strain evidence="2">PSN293</strain>
    </source>
</reference>
<dbReference type="EMBL" id="MU858176">
    <property type="protein sequence ID" value="KAK4210386.1"/>
    <property type="molecule type" value="Genomic_DNA"/>
</dbReference>
<dbReference type="Gene3D" id="1.10.510.10">
    <property type="entry name" value="Transferase(Phosphotransferase) domain 1"/>
    <property type="match status" value="1"/>
</dbReference>
<feature type="non-terminal residue" evidence="2">
    <location>
        <position position="673"/>
    </location>
</feature>
<gene>
    <name evidence="2" type="ORF">QBC37DRAFT_322259</name>
</gene>
<reference evidence="2" key="2">
    <citation type="submission" date="2023-05" db="EMBL/GenBank/DDBJ databases">
        <authorList>
            <consortium name="Lawrence Berkeley National Laboratory"/>
            <person name="Steindorff A."/>
            <person name="Hensen N."/>
            <person name="Bonometti L."/>
            <person name="Westerberg I."/>
            <person name="Brannstrom I.O."/>
            <person name="Guillou S."/>
            <person name="Cros-Aarteil S."/>
            <person name="Calhoun S."/>
            <person name="Haridas S."/>
            <person name="Kuo A."/>
            <person name="Mondo S."/>
            <person name="Pangilinan J."/>
            <person name="Riley R."/>
            <person name="Labutti K."/>
            <person name="Andreopoulos B."/>
            <person name="Lipzen A."/>
            <person name="Chen C."/>
            <person name="Yanf M."/>
            <person name="Daum C."/>
            <person name="Ng V."/>
            <person name="Clum A."/>
            <person name="Ohm R."/>
            <person name="Martin F."/>
            <person name="Silar P."/>
            <person name="Natvig D."/>
            <person name="Lalanne C."/>
            <person name="Gautier V."/>
            <person name="Ament-Velasquez S.L."/>
            <person name="Kruys A."/>
            <person name="Hutchinson M.I."/>
            <person name="Powell A.J."/>
            <person name="Barry K."/>
            <person name="Miller A.N."/>
            <person name="Grigoriev I.V."/>
            <person name="Debuchy R."/>
            <person name="Gladieux P."/>
            <person name="Thoren M.H."/>
            <person name="Johannesson H."/>
        </authorList>
    </citation>
    <scope>NUCLEOTIDE SEQUENCE</scope>
    <source>
        <strain evidence="2">PSN293</strain>
    </source>
</reference>